<gene>
    <name evidence="15" type="ORF">C452_00230</name>
</gene>
<dbReference type="RefSeq" id="WP_006599974.1">
    <property type="nucleotide sequence ID" value="NZ_AOLL01000001.1"/>
</dbReference>
<evidence type="ECO:0000256" key="11">
    <source>
        <dbReference type="ARBA" id="ARBA00044143"/>
    </source>
</evidence>
<evidence type="ECO:0000256" key="2">
    <source>
        <dbReference type="ARBA" id="ARBA00022448"/>
    </source>
</evidence>
<dbReference type="Pfam" id="PF08352">
    <property type="entry name" value="oligo_HPY"/>
    <property type="match status" value="2"/>
</dbReference>
<evidence type="ECO:0000256" key="9">
    <source>
        <dbReference type="ARBA" id="ARBA00038669"/>
    </source>
</evidence>
<dbReference type="InterPro" id="IPR027417">
    <property type="entry name" value="P-loop_NTPase"/>
</dbReference>
<comment type="catalytic activity">
    <reaction evidence="12">
        <text>Ni(2+)(out) + ATP + H2O = Ni(2+)(in) + ADP + phosphate + H(+)</text>
        <dbReference type="Rhea" id="RHEA:15557"/>
        <dbReference type="ChEBI" id="CHEBI:15377"/>
        <dbReference type="ChEBI" id="CHEBI:15378"/>
        <dbReference type="ChEBI" id="CHEBI:30616"/>
        <dbReference type="ChEBI" id="CHEBI:43474"/>
        <dbReference type="ChEBI" id="CHEBI:49786"/>
        <dbReference type="ChEBI" id="CHEBI:456216"/>
        <dbReference type="EC" id="7.2.2.11"/>
    </reaction>
    <physiologicalReaction direction="left-to-right" evidence="12">
        <dbReference type="Rhea" id="RHEA:15558"/>
    </physiologicalReaction>
</comment>
<dbReference type="PANTHER" id="PTHR43297:SF13">
    <property type="entry name" value="NICKEL ABC TRANSPORTER, ATP-BINDING PROTEIN"/>
    <property type="match status" value="1"/>
</dbReference>
<keyword evidence="4" id="KW-0547">Nucleotide-binding</keyword>
<dbReference type="EC" id="7.2.2.11" evidence="10"/>
<keyword evidence="6" id="KW-1278">Translocase</keyword>
<reference evidence="15 16" key="1">
    <citation type="journal article" date="2014" name="PLoS Genet.">
        <title>Phylogenetically driven sequencing of extremely halophilic archaea reveals strategies for static and dynamic osmo-response.</title>
        <authorList>
            <person name="Becker E.A."/>
            <person name="Seitzer P.M."/>
            <person name="Tritt A."/>
            <person name="Larsen D."/>
            <person name="Krusor M."/>
            <person name="Yao A.I."/>
            <person name="Wu D."/>
            <person name="Madern D."/>
            <person name="Eisen J.A."/>
            <person name="Darling A.E."/>
            <person name="Facciotti M.T."/>
        </authorList>
    </citation>
    <scope>NUCLEOTIDE SEQUENCE [LARGE SCALE GENOMIC DNA]</scope>
    <source>
        <strain evidence="15 16">JCM 10717</strain>
    </source>
</reference>
<evidence type="ECO:0000256" key="13">
    <source>
        <dbReference type="SAM" id="MobiDB-lite"/>
    </source>
</evidence>
<keyword evidence="2" id="KW-0813">Transport</keyword>
<dbReference type="InterPro" id="IPR003593">
    <property type="entry name" value="AAA+_ATPase"/>
</dbReference>
<dbReference type="GO" id="GO:0015833">
    <property type="term" value="P:peptide transport"/>
    <property type="evidence" value="ECO:0007669"/>
    <property type="project" value="InterPro"/>
</dbReference>
<dbReference type="GO" id="GO:0015413">
    <property type="term" value="F:ABC-type nickel transporter activity"/>
    <property type="evidence" value="ECO:0007669"/>
    <property type="project" value="UniProtKB-EC"/>
</dbReference>
<dbReference type="Proteomes" id="UP000011577">
    <property type="component" value="Unassembled WGS sequence"/>
</dbReference>
<dbReference type="PROSITE" id="PS50893">
    <property type="entry name" value="ABC_TRANSPORTER_2"/>
    <property type="match status" value="2"/>
</dbReference>
<evidence type="ECO:0000256" key="12">
    <source>
        <dbReference type="ARBA" id="ARBA00048610"/>
    </source>
</evidence>
<dbReference type="InterPro" id="IPR013563">
    <property type="entry name" value="Oligopep_ABC_C"/>
</dbReference>
<dbReference type="SMART" id="SM00382">
    <property type="entry name" value="AAA"/>
    <property type="match status" value="2"/>
</dbReference>
<dbReference type="InterPro" id="IPR003439">
    <property type="entry name" value="ABC_transporter-like_ATP-bd"/>
</dbReference>
<feature type="compositionally biased region" description="Low complexity" evidence="13">
    <location>
        <begin position="406"/>
        <end position="416"/>
    </location>
</feature>
<accession>M0II71</accession>
<feature type="domain" description="ABC transporter" evidence="14">
    <location>
        <begin position="441"/>
        <end position="704"/>
    </location>
</feature>
<dbReference type="CDD" id="cd03257">
    <property type="entry name" value="ABC_NikE_OppD_transporters"/>
    <property type="match status" value="2"/>
</dbReference>
<evidence type="ECO:0000256" key="3">
    <source>
        <dbReference type="ARBA" id="ARBA00022475"/>
    </source>
</evidence>
<dbReference type="GO" id="GO:0005524">
    <property type="term" value="F:ATP binding"/>
    <property type="evidence" value="ECO:0007669"/>
    <property type="project" value="UniProtKB-KW"/>
</dbReference>
<evidence type="ECO:0000256" key="7">
    <source>
        <dbReference type="ARBA" id="ARBA00023065"/>
    </source>
</evidence>
<comment type="subunit">
    <text evidence="9">The complex is composed of two ATP-binding proteins (NikD and NikE), two transmembrane proteins (NikB and NikC) and a solute-binding protein (NikA).</text>
</comment>
<feature type="compositionally biased region" description="Acidic residues" evidence="13">
    <location>
        <begin position="395"/>
        <end position="405"/>
    </location>
</feature>
<dbReference type="Gene3D" id="3.40.50.300">
    <property type="entry name" value="P-loop containing nucleotide triphosphate hydrolases"/>
    <property type="match status" value="2"/>
</dbReference>
<dbReference type="AlphaFoldDB" id="M0II71"/>
<proteinExistence type="predicted"/>
<dbReference type="PATRIC" id="fig|1227458.3.peg.40"/>
<feature type="domain" description="ABC transporter" evidence="14">
    <location>
        <begin position="6"/>
        <end position="274"/>
    </location>
</feature>
<evidence type="ECO:0000313" key="15">
    <source>
        <dbReference type="EMBL" id="ELZ95538.1"/>
    </source>
</evidence>
<dbReference type="InterPro" id="IPR050388">
    <property type="entry name" value="ABC_Ni/Peptide_Import"/>
</dbReference>
<organism evidence="15 16">
    <name type="scientific">Haloferax volcanii JCM 10717</name>
    <dbReference type="NCBI Taxonomy" id="1227458"/>
    <lineage>
        <taxon>Archaea</taxon>
        <taxon>Methanobacteriati</taxon>
        <taxon>Methanobacteriota</taxon>
        <taxon>Stenosarchaea group</taxon>
        <taxon>Halobacteria</taxon>
        <taxon>Halobacteriales</taxon>
        <taxon>Haloferacaceae</taxon>
        <taxon>Haloferax</taxon>
    </lineage>
</organism>
<evidence type="ECO:0000259" key="14">
    <source>
        <dbReference type="PROSITE" id="PS50893"/>
    </source>
</evidence>
<dbReference type="NCBIfam" id="NF007739">
    <property type="entry name" value="PRK10419.1"/>
    <property type="match status" value="2"/>
</dbReference>
<dbReference type="PANTHER" id="PTHR43297">
    <property type="entry name" value="OLIGOPEPTIDE TRANSPORT ATP-BINDING PROTEIN APPD"/>
    <property type="match status" value="1"/>
</dbReference>
<keyword evidence="8" id="KW-0472">Membrane</keyword>
<dbReference type="InterPro" id="IPR017871">
    <property type="entry name" value="ABC_transporter-like_CS"/>
</dbReference>
<feature type="region of interest" description="Disordered" evidence="13">
    <location>
        <begin position="378"/>
        <end position="416"/>
    </location>
</feature>
<evidence type="ECO:0000256" key="4">
    <source>
        <dbReference type="ARBA" id="ARBA00022741"/>
    </source>
</evidence>
<comment type="subcellular location">
    <subcellularLocation>
        <location evidence="1">Cell membrane</location>
        <topology evidence="1">Peripheral membrane protein</topology>
    </subcellularLocation>
</comment>
<dbReference type="SUPFAM" id="SSF52540">
    <property type="entry name" value="P-loop containing nucleoside triphosphate hydrolases"/>
    <property type="match status" value="2"/>
</dbReference>
<protein>
    <recommendedName>
        <fullName evidence="11">Nickel import system ATP-binding protein NikD</fullName>
        <ecNumber evidence="10">7.2.2.11</ecNumber>
    </recommendedName>
</protein>
<dbReference type="GO" id="GO:0016887">
    <property type="term" value="F:ATP hydrolysis activity"/>
    <property type="evidence" value="ECO:0007669"/>
    <property type="project" value="InterPro"/>
</dbReference>
<evidence type="ECO:0000256" key="5">
    <source>
        <dbReference type="ARBA" id="ARBA00022840"/>
    </source>
</evidence>
<dbReference type="FunFam" id="3.40.50.300:FF:000016">
    <property type="entry name" value="Oligopeptide ABC transporter ATP-binding component"/>
    <property type="match status" value="2"/>
</dbReference>
<keyword evidence="7" id="KW-0406">Ion transport</keyword>
<evidence type="ECO:0000256" key="10">
    <source>
        <dbReference type="ARBA" id="ARBA00039098"/>
    </source>
</evidence>
<evidence type="ECO:0000256" key="6">
    <source>
        <dbReference type="ARBA" id="ARBA00022967"/>
    </source>
</evidence>
<evidence type="ECO:0000256" key="8">
    <source>
        <dbReference type="ARBA" id="ARBA00023136"/>
    </source>
</evidence>
<comment type="caution">
    <text evidence="15">The sequence shown here is derived from an EMBL/GenBank/DDBJ whole genome shotgun (WGS) entry which is preliminary data.</text>
</comment>
<name>M0II71_HALVO</name>
<dbReference type="NCBIfam" id="NF008453">
    <property type="entry name" value="PRK11308.1"/>
    <property type="match status" value="2"/>
</dbReference>
<keyword evidence="3" id="KW-1003">Cell membrane</keyword>
<sequence>MSDTLLTVRDLHTHFRTDAGTVRAVDGISFEVQRGEVLGIVGESGAGKSVAARSIMRLIDSPGVIVNGEVRFEDDLLVGVERGDAPDGEPRQDPEMLSSREIRERIRGREIAMIFQDPTESLNPVFTVGEQLSEIIGLNRDVSAAEAEAIAVERLREVGIPEAERRMDDYPHEFSGGMRQRVLIAMAFACEPSLVIADEPTTALDVTVEAQILDLVKDLAARYDTSFVWVTHDMGVVAEICDRVAVMYLGEIVEQATVDDLFHDTKHPYTEALLGSIPRPDRDVDGLSPIEGIMPEAINPPQGCRFHTRCPHAREACLHSHPDARRVDGGGDEDGDVAMQMQTADGTTLADAEVAAASSHRAACLRNDAFAEAGYWESAPLDDAESESASTAAELESESESESEPESASASASAGDAADAAVTANAVATGSTFDPDADPLLSVRDLRKYFDASDGFLDRLRFDRDAGLLPFSADREHVRAVDGVSFDILPGETLGLVGESGCGKSTLARTLLRLVDPTSGDIVFDGENLAELSKEELRKRRKRMQFVFQDPQASLDPRMTVGEIVEEPMRAHGLYEGDREGRARELLETVGLDADHYNRYPHQFSGGQRQRVNLARALSVDPDFIVCDEPTSALDASVQAQVLNTMKELQDEFGLTYLFISHDLSVIRHVCDRVAVMYLGELVELADKDDLFESPKHPYTRALLSSIPVPDPRVSRETVPLSGDVPSPIHPPSGCRFHTRCPSLVAPAELDLSDDEWDRVRRFVRAVQRESPDAADDDARATYFPDGLPAGDAGEAVERALSLAAEGAWRDAASLLTETFVEPSVCTSEVPALESPDELDRIVSCHHYS</sequence>
<dbReference type="GO" id="GO:0005886">
    <property type="term" value="C:plasma membrane"/>
    <property type="evidence" value="ECO:0007669"/>
    <property type="project" value="UniProtKB-SubCell"/>
</dbReference>
<dbReference type="EMBL" id="AOLL01000001">
    <property type="protein sequence ID" value="ELZ95538.1"/>
    <property type="molecule type" value="Genomic_DNA"/>
</dbReference>
<dbReference type="NCBIfam" id="TIGR01727">
    <property type="entry name" value="oligo_HPY"/>
    <property type="match status" value="2"/>
</dbReference>
<dbReference type="Pfam" id="PF00005">
    <property type="entry name" value="ABC_tran"/>
    <property type="match status" value="2"/>
</dbReference>
<keyword evidence="5 15" id="KW-0067">ATP-binding</keyword>
<dbReference type="PROSITE" id="PS00211">
    <property type="entry name" value="ABC_TRANSPORTER_1"/>
    <property type="match status" value="2"/>
</dbReference>
<evidence type="ECO:0000256" key="1">
    <source>
        <dbReference type="ARBA" id="ARBA00004202"/>
    </source>
</evidence>
<evidence type="ECO:0000313" key="16">
    <source>
        <dbReference type="Proteomes" id="UP000011577"/>
    </source>
</evidence>